<name>A0A8H3E464_9AGAM</name>
<sequence length="304" mass="33961">MRWGRIGPEFDDRIASSKVGSLKQPQSAFKQVLAKLRARFSTLRLKAKKTKSPATGGQLAPIATDPPAEKFGHPTRVIFLPDVYYGWEHVAKISARSITELFGCPSRLPGTGSEYPDLAEFIAYALFICQFELEVNEHAMYLLWRLKAKHPDLKLAHGHGMYLAALNLAARMAGHDDCSSESWTMIGQWIFNSEKFDVNQRRLCELLAWKFEVDPAEMAIVMEHIHQGEQSAVGPIPLPFDYDDCAESIRSIGTSSSLSTCSIPSIWSLSSMRGWDELAHRDSAIMTASGENVNTNPYYASFDK</sequence>
<dbReference type="InterPro" id="IPR036915">
    <property type="entry name" value="Cyclin-like_sf"/>
</dbReference>
<dbReference type="EMBL" id="CAJNJQ010002216">
    <property type="protein sequence ID" value="CAE7169246.1"/>
    <property type="molecule type" value="Genomic_DNA"/>
</dbReference>
<comment type="caution">
    <text evidence="1">The sequence shown here is derived from an EMBL/GenBank/DDBJ whole genome shotgun (WGS) entry which is preliminary data.</text>
</comment>
<proteinExistence type="predicted"/>
<dbReference type="AlphaFoldDB" id="A0A8H3E464"/>
<evidence type="ECO:0008006" key="3">
    <source>
        <dbReference type="Google" id="ProtNLM"/>
    </source>
</evidence>
<dbReference type="SUPFAM" id="SSF47954">
    <property type="entry name" value="Cyclin-like"/>
    <property type="match status" value="1"/>
</dbReference>
<accession>A0A8H3E464</accession>
<dbReference type="Proteomes" id="UP000663827">
    <property type="component" value="Unassembled WGS sequence"/>
</dbReference>
<evidence type="ECO:0000313" key="1">
    <source>
        <dbReference type="EMBL" id="CAE7169246.1"/>
    </source>
</evidence>
<evidence type="ECO:0000313" key="2">
    <source>
        <dbReference type="Proteomes" id="UP000663827"/>
    </source>
</evidence>
<protein>
    <recommendedName>
        <fullName evidence="3">Cyclin N-terminal domain-containing protein</fullName>
    </recommendedName>
</protein>
<reference evidence="1" key="1">
    <citation type="submission" date="2021-01" db="EMBL/GenBank/DDBJ databases">
        <authorList>
            <person name="Kaushik A."/>
        </authorList>
    </citation>
    <scope>NUCLEOTIDE SEQUENCE</scope>
    <source>
        <strain evidence="1">AG5</strain>
    </source>
</reference>
<gene>
    <name evidence="1" type="ORF">RDB_LOCUS104234</name>
</gene>
<organism evidence="1 2">
    <name type="scientific">Rhizoctonia solani</name>
    <dbReference type="NCBI Taxonomy" id="456999"/>
    <lineage>
        <taxon>Eukaryota</taxon>
        <taxon>Fungi</taxon>
        <taxon>Dikarya</taxon>
        <taxon>Basidiomycota</taxon>
        <taxon>Agaricomycotina</taxon>
        <taxon>Agaricomycetes</taxon>
        <taxon>Cantharellales</taxon>
        <taxon>Ceratobasidiaceae</taxon>
        <taxon>Rhizoctonia</taxon>
    </lineage>
</organism>